<organism evidence="8 9">
    <name type="scientific">Meloidogyne hapla</name>
    <name type="common">Root-knot nematode worm</name>
    <dbReference type="NCBI Taxonomy" id="6305"/>
    <lineage>
        <taxon>Eukaryota</taxon>
        <taxon>Metazoa</taxon>
        <taxon>Ecdysozoa</taxon>
        <taxon>Nematoda</taxon>
        <taxon>Chromadorea</taxon>
        <taxon>Rhabditida</taxon>
        <taxon>Tylenchina</taxon>
        <taxon>Tylenchomorpha</taxon>
        <taxon>Tylenchoidea</taxon>
        <taxon>Meloidogynidae</taxon>
        <taxon>Meloidogyninae</taxon>
        <taxon>Meloidogyne</taxon>
    </lineage>
</organism>
<dbReference type="GO" id="GO:0003729">
    <property type="term" value="F:mRNA binding"/>
    <property type="evidence" value="ECO:0007669"/>
    <property type="project" value="InterPro"/>
</dbReference>
<dbReference type="PROSITE" id="PS50103">
    <property type="entry name" value="ZF_C3H1"/>
    <property type="match status" value="2"/>
</dbReference>
<dbReference type="InterPro" id="IPR045877">
    <property type="entry name" value="ZFP36-like"/>
</dbReference>
<evidence type="ECO:0000256" key="6">
    <source>
        <dbReference type="SAM" id="MobiDB-lite"/>
    </source>
</evidence>
<dbReference type="Gene3D" id="4.10.1000.10">
    <property type="entry name" value="Zinc finger, CCCH-type"/>
    <property type="match status" value="2"/>
</dbReference>
<evidence type="ECO:0000259" key="7">
    <source>
        <dbReference type="PROSITE" id="PS50103"/>
    </source>
</evidence>
<evidence type="ECO:0000256" key="3">
    <source>
        <dbReference type="ARBA" id="ARBA00022771"/>
    </source>
</evidence>
<dbReference type="Proteomes" id="UP000095281">
    <property type="component" value="Unplaced"/>
</dbReference>
<dbReference type="GO" id="GO:0043186">
    <property type="term" value="C:P granule"/>
    <property type="evidence" value="ECO:0007669"/>
    <property type="project" value="UniProtKB-ARBA"/>
</dbReference>
<keyword evidence="8" id="KW-1185">Reference proteome</keyword>
<proteinExistence type="predicted"/>
<dbReference type="WBParaSite" id="MhA1_Contig1955.frz3.gene4">
    <property type="protein sequence ID" value="MhA1_Contig1955.frz3.gene4"/>
    <property type="gene ID" value="MhA1_Contig1955.frz3.gene4"/>
</dbReference>
<evidence type="ECO:0000256" key="4">
    <source>
        <dbReference type="ARBA" id="ARBA00022833"/>
    </source>
</evidence>
<dbReference type="AlphaFoldDB" id="A0A1I8BDJ3"/>
<evidence type="ECO:0000256" key="5">
    <source>
        <dbReference type="PROSITE-ProRule" id="PRU00723"/>
    </source>
</evidence>
<keyword evidence="2" id="KW-0677">Repeat</keyword>
<dbReference type="PANTHER" id="PTHR12547">
    <property type="entry name" value="CCCH ZINC FINGER/TIS11-RELATED"/>
    <property type="match status" value="1"/>
</dbReference>
<sequence length="184" mass="21136">MSSDNCLPERENNNYKMSNLIKEENKQNMNSNKNLSDFQHSLEIRNPSNFRTEICRKLRQTGFCVYGDTCRFAHDESELRVKPLHPKYKTQLCKNFSTTGVCIYGSRCQFIHSEGNIKIVQNSPIKSLLKLDTSFKVTNNISLQNGDYNDNNTNTNTTTTSSNSNKNLLNGQLSPPIFKQFAHW</sequence>
<dbReference type="FunFam" id="4.10.1000.10:FF:000018">
    <property type="entry name" value="Zinc finger protein"/>
    <property type="match status" value="1"/>
</dbReference>
<feature type="compositionally biased region" description="Low complexity" evidence="6">
    <location>
        <begin position="151"/>
        <end position="165"/>
    </location>
</feature>
<dbReference type="SMART" id="SM00356">
    <property type="entry name" value="ZnF_C3H1"/>
    <property type="match status" value="2"/>
</dbReference>
<feature type="zinc finger region" description="C3H1-type" evidence="5">
    <location>
        <begin position="49"/>
        <end position="77"/>
    </location>
</feature>
<accession>A0A1I8BDJ3</accession>
<name>A0A1I8BDJ3_MELHA</name>
<evidence type="ECO:0000256" key="2">
    <source>
        <dbReference type="ARBA" id="ARBA00022737"/>
    </source>
</evidence>
<dbReference type="Pfam" id="PF00642">
    <property type="entry name" value="zf-CCCH"/>
    <property type="match status" value="2"/>
</dbReference>
<feature type="region of interest" description="Disordered" evidence="6">
    <location>
        <begin position="146"/>
        <end position="172"/>
    </location>
</feature>
<evidence type="ECO:0000256" key="1">
    <source>
        <dbReference type="ARBA" id="ARBA00022723"/>
    </source>
</evidence>
<keyword evidence="4 5" id="KW-0862">Zinc</keyword>
<reference evidence="9" key="1">
    <citation type="submission" date="2016-11" db="UniProtKB">
        <authorList>
            <consortium name="WormBaseParasite"/>
        </authorList>
    </citation>
    <scope>IDENTIFICATION</scope>
</reference>
<feature type="zinc finger region" description="C3H1-type" evidence="5">
    <location>
        <begin position="87"/>
        <end position="115"/>
    </location>
</feature>
<dbReference type="OMA" id="RENNNYK"/>
<keyword evidence="1 5" id="KW-0479">Metal-binding</keyword>
<feature type="domain" description="C3H1-type" evidence="7">
    <location>
        <begin position="87"/>
        <end position="115"/>
    </location>
</feature>
<feature type="domain" description="C3H1-type" evidence="7">
    <location>
        <begin position="49"/>
        <end position="77"/>
    </location>
</feature>
<evidence type="ECO:0000313" key="9">
    <source>
        <dbReference type="WBParaSite" id="MhA1_Contig1955.frz3.gene4"/>
    </source>
</evidence>
<dbReference type="InterPro" id="IPR000571">
    <property type="entry name" value="Znf_CCCH"/>
</dbReference>
<dbReference type="InterPro" id="IPR036855">
    <property type="entry name" value="Znf_CCCH_sf"/>
</dbReference>
<keyword evidence="3 5" id="KW-0863">Zinc-finger</keyword>
<dbReference type="GO" id="GO:0008270">
    <property type="term" value="F:zinc ion binding"/>
    <property type="evidence" value="ECO:0007669"/>
    <property type="project" value="UniProtKB-KW"/>
</dbReference>
<evidence type="ECO:0000313" key="8">
    <source>
        <dbReference type="Proteomes" id="UP000095281"/>
    </source>
</evidence>
<protein>
    <submittedName>
        <fullName evidence="9">C3H1-type domain-containing protein</fullName>
    </submittedName>
</protein>
<dbReference type="SUPFAM" id="SSF90229">
    <property type="entry name" value="CCCH zinc finger"/>
    <property type="match status" value="2"/>
</dbReference>